<dbReference type="GO" id="GO:0051015">
    <property type="term" value="F:actin filament binding"/>
    <property type="evidence" value="ECO:0007669"/>
    <property type="project" value="TreeGrafter"/>
</dbReference>
<evidence type="ECO:0000256" key="9">
    <source>
        <dbReference type="ARBA" id="ARBA00023203"/>
    </source>
</evidence>
<dbReference type="FunFam" id="3.40.225.10:FF:000004">
    <property type="entry name" value="gamma-adducin isoform X1"/>
    <property type="match status" value="1"/>
</dbReference>
<organism evidence="13 14">
    <name type="scientific">Pleuronectes platessa</name>
    <name type="common">European plaice</name>
    <dbReference type="NCBI Taxonomy" id="8262"/>
    <lineage>
        <taxon>Eukaryota</taxon>
        <taxon>Metazoa</taxon>
        <taxon>Chordata</taxon>
        <taxon>Craniata</taxon>
        <taxon>Vertebrata</taxon>
        <taxon>Euteleostomi</taxon>
        <taxon>Actinopterygii</taxon>
        <taxon>Neopterygii</taxon>
        <taxon>Teleostei</taxon>
        <taxon>Neoteleostei</taxon>
        <taxon>Acanthomorphata</taxon>
        <taxon>Carangaria</taxon>
        <taxon>Pleuronectiformes</taxon>
        <taxon>Pleuronectoidei</taxon>
        <taxon>Pleuronectidae</taxon>
        <taxon>Pleuronectes</taxon>
    </lineage>
</organism>
<keyword evidence="9" id="KW-0009">Actin-binding</keyword>
<evidence type="ECO:0000313" key="13">
    <source>
        <dbReference type="EMBL" id="CAB1450135.1"/>
    </source>
</evidence>
<dbReference type="GO" id="GO:0051016">
    <property type="term" value="P:barbed-end actin filament capping"/>
    <property type="evidence" value="ECO:0007669"/>
    <property type="project" value="TreeGrafter"/>
</dbReference>
<comment type="caution">
    <text evidence="13">The sequence shown here is derived from an EMBL/GenBank/DDBJ whole genome shotgun (WGS) entry which is preliminary data.</text>
</comment>
<gene>
    <name evidence="13" type="ORF">PLEPLA_LOCUS37824</name>
</gene>
<dbReference type="InterPro" id="IPR001303">
    <property type="entry name" value="Aldolase_II/adducin_N"/>
</dbReference>
<feature type="compositionally biased region" description="Basic residues" evidence="11">
    <location>
        <begin position="712"/>
        <end position="730"/>
    </location>
</feature>
<dbReference type="Pfam" id="PF00596">
    <property type="entry name" value="Aldolase_II"/>
    <property type="match status" value="1"/>
</dbReference>
<feature type="region of interest" description="Disordered" evidence="11">
    <location>
        <begin position="500"/>
        <end position="527"/>
    </location>
</feature>
<dbReference type="GO" id="GO:0005856">
    <property type="term" value="C:cytoskeleton"/>
    <property type="evidence" value="ECO:0007669"/>
    <property type="project" value="UniProtKB-SubCell"/>
</dbReference>
<feature type="region of interest" description="Disordered" evidence="11">
    <location>
        <begin position="691"/>
        <end position="742"/>
    </location>
</feature>
<keyword evidence="10" id="KW-0206">Cytoskeleton</keyword>
<dbReference type="PANTHER" id="PTHR10672:SF5">
    <property type="entry name" value="GAMMA-ADDUCIN"/>
    <property type="match status" value="1"/>
</dbReference>
<keyword evidence="7" id="KW-0112">Calmodulin-binding</keyword>
<evidence type="ECO:0000313" key="14">
    <source>
        <dbReference type="Proteomes" id="UP001153269"/>
    </source>
</evidence>
<dbReference type="PANTHER" id="PTHR10672">
    <property type="entry name" value="ADDUCIN"/>
    <property type="match status" value="1"/>
</dbReference>
<evidence type="ECO:0000256" key="7">
    <source>
        <dbReference type="ARBA" id="ARBA00022860"/>
    </source>
</evidence>
<dbReference type="AlphaFoldDB" id="A0A9N7Z3P2"/>
<dbReference type="EMBL" id="CADEAL010004042">
    <property type="protein sequence ID" value="CAB1450135.1"/>
    <property type="molecule type" value="Genomic_DNA"/>
</dbReference>
<feature type="domain" description="Class II aldolase/adducin N-terminal" evidence="12">
    <location>
        <begin position="194"/>
        <end position="376"/>
    </location>
</feature>
<evidence type="ECO:0000256" key="11">
    <source>
        <dbReference type="SAM" id="MobiDB-lite"/>
    </source>
</evidence>
<evidence type="ECO:0000259" key="12">
    <source>
        <dbReference type="SMART" id="SM01007"/>
    </source>
</evidence>
<evidence type="ECO:0000256" key="4">
    <source>
        <dbReference type="ARBA" id="ARBA00022475"/>
    </source>
</evidence>
<comment type="subcellular location">
    <subcellularLocation>
        <location evidence="2">Cell membrane</location>
        <topology evidence="2">Peripheral membrane protein</topology>
        <orientation evidence="2">Cytoplasmic side</orientation>
    </subcellularLocation>
    <subcellularLocation>
        <location evidence="1">Cytoplasm</location>
        <location evidence="1">Cytoskeleton</location>
    </subcellularLocation>
</comment>
<keyword evidence="8" id="KW-0472">Membrane</keyword>
<feature type="region of interest" description="Disordered" evidence="11">
    <location>
        <begin position="37"/>
        <end position="80"/>
    </location>
</feature>
<evidence type="ECO:0000256" key="8">
    <source>
        <dbReference type="ARBA" id="ARBA00023136"/>
    </source>
</evidence>
<evidence type="ECO:0000256" key="5">
    <source>
        <dbReference type="ARBA" id="ARBA00022490"/>
    </source>
</evidence>
<keyword evidence="4" id="KW-1003">Cell membrane</keyword>
<feature type="compositionally biased region" description="Polar residues" evidence="11">
    <location>
        <begin position="513"/>
        <end position="527"/>
    </location>
</feature>
<sequence>MDLDENIQAAVRFTPGSLHVLEPLVRERVDLTSSRGDTSTLFQIPDERARSRRRPQGEDMSAVDVRPSPGSLTLPLSSSDPKERYLAQLEERTMSPDLREDFNMMGQKKRVTQILQSPVFKDELEGLIQDQMTKGDNPTGLLALRQIADLVMASTLGGVGPLTSPVSLGMVSPINDLYGIESPSFAKGEKLARCRLASLYRLVDLFSWARFTSSYITVRVSTEQDHILISPRGLSFAEVTAANLVKVNIIGEVVEQGCTDLAIDHFGFKPHAAIYSMRPNMRCIIHVHSPATAAVSSMKCGILPISQEALLLGDVSCFGYHGSLDNKEEKVEFQKALGPTAKVMILRNHGLLAMGETVEEAFHYVYHSQQACEIQVSALGCSGGVDNLVLLDREKFKPLTHRVAAAGVVMDSEVKWKVGEAEFESLMRMLDNLGYRTGYSYKNPIVREKPRSKNDVEIPATVSAVSPEDGERSPFKFTAHKHQRERTRWLNSPNSYLRVNVPEHSPSGDVSPRTKTTWMKSSQPGNSVGTSIKIEDPNQFVPLNTNPTEVQDKRNRIKEQHRGDQMTSGPKSQLLADIVVDTIPGPAFIVEDEEHTRSLPPNPFSDLSEKVLEEYKSLVERRQLGQEEDDDATDAEEMTTFDGSTISLSISPLMTPVRQDSITNGKDHFSELEEDLSLEVSKLSVSSVEISITTKEKMGDGARTPESQSKSPMKKKKKFRTPSFLKKSKKKKEEKEKEKTEA</sequence>
<evidence type="ECO:0000256" key="10">
    <source>
        <dbReference type="ARBA" id="ARBA00023212"/>
    </source>
</evidence>
<dbReference type="GO" id="GO:0014069">
    <property type="term" value="C:postsynaptic density"/>
    <property type="evidence" value="ECO:0007669"/>
    <property type="project" value="TreeGrafter"/>
</dbReference>
<dbReference type="Proteomes" id="UP001153269">
    <property type="component" value="Unassembled WGS sequence"/>
</dbReference>
<proteinExistence type="inferred from homology"/>
<dbReference type="GO" id="GO:0005886">
    <property type="term" value="C:plasma membrane"/>
    <property type="evidence" value="ECO:0007669"/>
    <property type="project" value="UniProtKB-SubCell"/>
</dbReference>
<comment type="similarity">
    <text evidence="3">Belongs to the aldolase class II family. Adducin subfamily.</text>
</comment>
<evidence type="ECO:0000256" key="6">
    <source>
        <dbReference type="ARBA" id="ARBA00022553"/>
    </source>
</evidence>
<dbReference type="Gene3D" id="3.40.225.10">
    <property type="entry name" value="Class II aldolase/adducin N-terminal domain"/>
    <property type="match status" value="1"/>
</dbReference>
<feature type="compositionally biased region" description="Low complexity" evidence="11">
    <location>
        <begin position="67"/>
        <end position="79"/>
    </location>
</feature>
<keyword evidence="6" id="KW-0597">Phosphoprotein</keyword>
<dbReference type="SMART" id="SM01007">
    <property type="entry name" value="Aldolase_II"/>
    <property type="match status" value="1"/>
</dbReference>
<keyword evidence="5" id="KW-0963">Cytoplasm</keyword>
<name>A0A9N7Z3P2_PLEPL</name>
<dbReference type="GO" id="GO:0005516">
    <property type="term" value="F:calmodulin binding"/>
    <property type="evidence" value="ECO:0007669"/>
    <property type="project" value="UniProtKB-KW"/>
</dbReference>
<keyword evidence="14" id="KW-1185">Reference proteome</keyword>
<evidence type="ECO:0000256" key="2">
    <source>
        <dbReference type="ARBA" id="ARBA00004413"/>
    </source>
</evidence>
<dbReference type="InterPro" id="IPR051017">
    <property type="entry name" value="Aldolase-II_Adducin_sf"/>
</dbReference>
<dbReference type="SUPFAM" id="SSF53639">
    <property type="entry name" value="AraD/HMP-PK domain-like"/>
    <property type="match status" value="1"/>
</dbReference>
<dbReference type="InterPro" id="IPR036409">
    <property type="entry name" value="Aldolase_II/adducin_N_sf"/>
</dbReference>
<evidence type="ECO:0000256" key="1">
    <source>
        <dbReference type="ARBA" id="ARBA00004245"/>
    </source>
</evidence>
<protein>
    <recommendedName>
        <fullName evidence="12">Class II aldolase/adducin N-terminal domain-containing protein</fullName>
    </recommendedName>
</protein>
<reference evidence="13" key="1">
    <citation type="submission" date="2020-03" db="EMBL/GenBank/DDBJ databases">
        <authorList>
            <person name="Weist P."/>
        </authorList>
    </citation>
    <scope>NUCLEOTIDE SEQUENCE</scope>
</reference>
<accession>A0A9N7Z3P2</accession>
<evidence type="ECO:0000256" key="3">
    <source>
        <dbReference type="ARBA" id="ARBA00006274"/>
    </source>
</evidence>
<feature type="compositionally biased region" description="Basic and acidic residues" evidence="11">
    <location>
        <begin position="731"/>
        <end position="742"/>
    </location>
</feature>